<keyword evidence="8 9" id="KW-0411">Iron-sulfur</keyword>
<comment type="function">
    <text evidence="9">Ferredoxins are iron-sulfur proteins that transfer electrons in a wide variety of metabolic reactions.</text>
</comment>
<sequence length="79" mass="8725">MAFVITDACINEKAADCVDVCPVDCIAEGEDQYFINADVCIDCGGCEAACPVGAIYYEEDLPEDLRIYMEKALQFYSNH</sequence>
<keyword evidence="12" id="KW-1185">Reference proteome</keyword>
<dbReference type="PANTHER" id="PTHR42859">
    <property type="entry name" value="OXIDOREDUCTASE"/>
    <property type="match status" value="1"/>
</dbReference>
<evidence type="ECO:0000256" key="1">
    <source>
        <dbReference type="ARBA" id="ARBA00001927"/>
    </source>
</evidence>
<gene>
    <name evidence="11" type="ORF">ACFPYJ_17800</name>
</gene>
<evidence type="ECO:0000313" key="11">
    <source>
        <dbReference type="EMBL" id="MFC5650933.1"/>
    </source>
</evidence>
<dbReference type="RefSeq" id="WP_379189524.1">
    <property type="nucleotide sequence ID" value="NZ_JBHSOW010000064.1"/>
</dbReference>
<dbReference type="PROSITE" id="PS00198">
    <property type="entry name" value="4FE4S_FER_1"/>
    <property type="match status" value="1"/>
</dbReference>
<dbReference type="InterPro" id="IPR050294">
    <property type="entry name" value="RnfB_subfamily"/>
</dbReference>
<evidence type="ECO:0000259" key="10">
    <source>
        <dbReference type="PROSITE" id="PS51379"/>
    </source>
</evidence>
<comment type="cofactor">
    <cofactor evidence="2 9">
        <name>[4Fe-4S] cluster</name>
        <dbReference type="ChEBI" id="CHEBI:49883"/>
    </cofactor>
</comment>
<comment type="cofactor">
    <cofactor evidence="1">
        <name>[3Fe-4S] cluster</name>
        <dbReference type="ChEBI" id="CHEBI:21137"/>
    </cofactor>
</comment>
<dbReference type="Proteomes" id="UP001596047">
    <property type="component" value="Unassembled WGS sequence"/>
</dbReference>
<dbReference type="Pfam" id="PF00037">
    <property type="entry name" value="Fer4"/>
    <property type="match status" value="1"/>
</dbReference>
<evidence type="ECO:0000256" key="2">
    <source>
        <dbReference type="ARBA" id="ARBA00001966"/>
    </source>
</evidence>
<evidence type="ECO:0000256" key="4">
    <source>
        <dbReference type="ARBA" id="ARBA00022485"/>
    </source>
</evidence>
<dbReference type="InterPro" id="IPR017900">
    <property type="entry name" value="4Fe4S_Fe_S_CS"/>
</dbReference>
<proteinExistence type="predicted"/>
<keyword evidence="7 9" id="KW-0408">Iron</keyword>
<dbReference type="InterPro" id="IPR017896">
    <property type="entry name" value="4Fe4S_Fe-S-bd"/>
</dbReference>
<dbReference type="EMBL" id="JBHSOW010000064">
    <property type="protein sequence ID" value="MFC5650933.1"/>
    <property type="molecule type" value="Genomic_DNA"/>
</dbReference>
<dbReference type="Pfam" id="PF12800">
    <property type="entry name" value="Fer4_4"/>
    <property type="match status" value="1"/>
</dbReference>
<dbReference type="InterPro" id="IPR000813">
    <property type="entry name" value="7Fe_ferredoxin"/>
</dbReference>
<evidence type="ECO:0000256" key="6">
    <source>
        <dbReference type="ARBA" id="ARBA00022982"/>
    </source>
</evidence>
<dbReference type="PRINTS" id="PR00354">
    <property type="entry name" value="7FE8SFRDOXIN"/>
</dbReference>
<reference evidence="12" key="1">
    <citation type="journal article" date="2019" name="Int. J. Syst. Evol. Microbiol.">
        <title>The Global Catalogue of Microorganisms (GCM) 10K type strain sequencing project: providing services to taxonomists for standard genome sequencing and annotation.</title>
        <authorList>
            <consortium name="The Broad Institute Genomics Platform"/>
            <consortium name="The Broad Institute Genome Sequencing Center for Infectious Disease"/>
            <person name="Wu L."/>
            <person name="Ma J."/>
        </authorList>
    </citation>
    <scope>NUCLEOTIDE SEQUENCE [LARGE SCALE GENOMIC DNA]</scope>
    <source>
        <strain evidence="12">CGMCC 1.3240</strain>
    </source>
</reference>
<evidence type="ECO:0000256" key="3">
    <source>
        <dbReference type="ARBA" id="ARBA00022448"/>
    </source>
</evidence>
<evidence type="ECO:0000313" key="12">
    <source>
        <dbReference type="Proteomes" id="UP001596047"/>
    </source>
</evidence>
<evidence type="ECO:0000256" key="9">
    <source>
        <dbReference type="RuleBase" id="RU365098"/>
    </source>
</evidence>
<protein>
    <recommendedName>
        <fullName evidence="9">Ferredoxin</fullName>
    </recommendedName>
</protein>
<comment type="caution">
    <text evidence="11">The sequence shown here is derived from an EMBL/GenBank/DDBJ whole genome shotgun (WGS) entry which is preliminary data.</text>
</comment>
<dbReference type="Gene3D" id="3.30.70.20">
    <property type="match status" value="1"/>
</dbReference>
<accession>A0ABW0VZQ4</accession>
<dbReference type="SUPFAM" id="SSF54862">
    <property type="entry name" value="4Fe-4S ferredoxins"/>
    <property type="match status" value="1"/>
</dbReference>
<dbReference type="PANTHER" id="PTHR42859:SF2">
    <property type="entry name" value="FERREDOXIN"/>
    <property type="match status" value="1"/>
</dbReference>
<keyword evidence="4 9" id="KW-0004">4Fe-4S</keyword>
<feature type="domain" description="4Fe-4S ferredoxin-type" evidence="10">
    <location>
        <begin position="31"/>
        <end position="60"/>
    </location>
</feature>
<keyword evidence="5 9" id="KW-0479">Metal-binding</keyword>
<dbReference type="PROSITE" id="PS51379">
    <property type="entry name" value="4FE4S_FER_2"/>
    <property type="match status" value="1"/>
</dbReference>
<keyword evidence="3 9" id="KW-0813">Transport</keyword>
<evidence type="ECO:0000256" key="7">
    <source>
        <dbReference type="ARBA" id="ARBA00023004"/>
    </source>
</evidence>
<keyword evidence="6 9" id="KW-0249">Electron transport</keyword>
<evidence type="ECO:0000256" key="8">
    <source>
        <dbReference type="ARBA" id="ARBA00023014"/>
    </source>
</evidence>
<name>A0ABW0VZQ4_9BACL</name>
<organism evidence="11 12">
    <name type="scientific">Paenibacillus solisilvae</name>
    <dbReference type="NCBI Taxonomy" id="2486751"/>
    <lineage>
        <taxon>Bacteria</taxon>
        <taxon>Bacillati</taxon>
        <taxon>Bacillota</taxon>
        <taxon>Bacilli</taxon>
        <taxon>Bacillales</taxon>
        <taxon>Paenibacillaceae</taxon>
        <taxon>Paenibacillus</taxon>
    </lineage>
</organism>
<evidence type="ECO:0000256" key="5">
    <source>
        <dbReference type="ARBA" id="ARBA00022723"/>
    </source>
</evidence>